<dbReference type="EMBL" id="CP046509">
    <property type="protein sequence ID" value="QGU88541.1"/>
    <property type="molecule type" value="Genomic_DNA"/>
</dbReference>
<keyword evidence="3" id="KW-1003">Cell membrane</keyword>
<dbReference type="Proteomes" id="UP000424752">
    <property type="component" value="Chromosome"/>
</dbReference>
<feature type="transmembrane region" description="Helical" evidence="7">
    <location>
        <begin position="113"/>
        <end position="136"/>
    </location>
</feature>
<reference evidence="8 9" key="1">
    <citation type="submission" date="2019-12" db="EMBL/GenBank/DDBJ databases">
        <title>Erwinia sp. nov., isolated from droppings of birds in the Qinghai-Tiebt plateau of China.</title>
        <authorList>
            <person name="Ge Y."/>
        </authorList>
    </citation>
    <scope>NUCLEOTIDE SEQUENCE [LARGE SCALE GENOMIC DNA]</scope>
    <source>
        <strain evidence="8 9">J780</strain>
    </source>
</reference>
<keyword evidence="6 7" id="KW-0472">Membrane</keyword>
<sequence length="701" mass="75936">MATFNVSTLKSLLRNSHIGVPLLLLSVLAMVILPLSPIVLDVLFTFNIVLAVMVLLASVNSKRPLDFAVFPTILLVTTLMRLTLNVASTRVVLLNGHEGVGAAGKVIESFGNVVIGGNFVVGFVVFVILMIINFVVVTKGAERISEVSARFTLDALPGKQMAIDADLNAGLINQEQARVRRKDVASEADFYGAMDGASKFVRGDAVAGIMILLINVIGGILIGIFKHNLDAGQAFDQYVLLTIGDGLVAQIPSLLLASAAAIMVTRVSDEDSSGISEDIHRQLLAKPATLYTAGLVMFILAIVPGMPHLVFLAFTALLLFTAWRQSQAVKKPSQNTQDMEALNRALDDSDSVNVCWESIPLIEPLGLNLGYKLVTLVDKAKGNPLTLRVRGVRQVVSETSGVLLPEISIREDFRLKPAQYAIKVNGVRTSVGEVHPDRLMAIPTAEQYGEVDGVLDNDPAYGLAVTWITPEMKPQALNLGYQVVDCASVIATHINRVTREHLPELFNYDDITQLNLRLAGVAPRLADDLNSALNFSQQLKVYRLLLQDQVSLKDITTIATTLVESAAITKDAILLASDVRFALRRAMVAAIAPDNKPLSAYTLDNQLENLLLGSLNQAQQAGKVMLDSFPVDPNILTQLQSTLPVVLEQLKAQNLTSVLLVTPQLRPLIARYSRLFASGLHVLSYNEVPDEVDLRIVGTVS</sequence>
<dbReference type="AlphaFoldDB" id="A0A6I6EP93"/>
<dbReference type="Gene3D" id="1.10.8.540">
    <property type="entry name" value="FHIPEP family, domain 3"/>
    <property type="match status" value="1"/>
</dbReference>
<evidence type="ECO:0000256" key="5">
    <source>
        <dbReference type="ARBA" id="ARBA00022989"/>
    </source>
</evidence>
<proteinExistence type="inferred from homology"/>
<dbReference type="PANTHER" id="PTHR30161:SF1">
    <property type="entry name" value="FLAGELLAR BIOSYNTHESIS PROTEIN FLHA-RELATED"/>
    <property type="match status" value="1"/>
</dbReference>
<accession>A0A6I6EP93</accession>
<evidence type="ECO:0000256" key="7">
    <source>
        <dbReference type="SAM" id="Phobius"/>
    </source>
</evidence>
<comment type="subcellular location">
    <subcellularLocation>
        <location evidence="1">Cell membrane</location>
        <topology evidence="1">Multi-pass membrane protein</topology>
    </subcellularLocation>
</comment>
<feature type="transmembrane region" description="Helical" evidence="7">
    <location>
        <begin position="38"/>
        <end position="57"/>
    </location>
</feature>
<dbReference type="Gene3D" id="3.40.50.12790">
    <property type="entry name" value="FHIPEP family, domain 4"/>
    <property type="match status" value="1"/>
</dbReference>
<feature type="transmembrane region" description="Helical" evidence="7">
    <location>
        <begin position="69"/>
        <end position="93"/>
    </location>
</feature>
<dbReference type="RefSeq" id="WP_156287800.1">
    <property type="nucleotide sequence ID" value="NZ_CP046509.1"/>
</dbReference>
<evidence type="ECO:0000256" key="1">
    <source>
        <dbReference type="ARBA" id="ARBA00004651"/>
    </source>
</evidence>
<keyword evidence="8" id="KW-0969">Cilium</keyword>
<dbReference type="InterPro" id="IPR042194">
    <property type="entry name" value="FHIPEP_1"/>
</dbReference>
<keyword evidence="8" id="KW-0282">Flagellum</keyword>
<feature type="transmembrane region" description="Helical" evidence="7">
    <location>
        <begin position="283"/>
        <end position="303"/>
    </location>
</feature>
<feature type="transmembrane region" description="Helical" evidence="7">
    <location>
        <begin position="237"/>
        <end position="262"/>
    </location>
</feature>
<dbReference type="PRINTS" id="PR00949">
    <property type="entry name" value="TYPE3IMAPROT"/>
</dbReference>
<evidence type="ECO:0000313" key="8">
    <source>
        <dbReference type="EMBL" id="QGU88541.1"/>
    </source>
</evidence>
<feature type="transmembrane region" description="Helical" evidence="7">
    <location>
        <begin position="12"/>
        <end position="32"/>
    </location>
</feature>
<dbReference type="GO" id="GO:0044780">
    <property type="term" value="P:bacterial-type flagellum assembly"/>
    <property type="evidence" value="ECO:0007669"/>
    <property type="project" value="TreeGrafter"/>
</dbReference>
<organism evidence="8 9">
    <name type="scientific">Erwinia sorbitola</name>
    <dbReference type="NCBI Taxonomy" id="2681984"/>
    <lineage>
        <taxon>Bacteria</taxon>
        <taxon>Pseudomonadati</taxon>
        <taxon>Pseudomonadota</taxon>
        <taxon>Gammaproteobacteria</taxon>
        <taxon>Enterobacterales</taxon>
        <taxon>Erwiniaceae</taxon>
        <taxon>Erwinia</taxon>
    </lineage>
</organism>
<dbReference type="Gene3D" id="3.40.30.60">
    <property type="entry name" value="FHIPEP family, domain 1"/>
    <property type="match status" value="1"/>
</dbReference>
<dbReference type="PANTHER" id="PTHR30161">
    <property type="entry name" value="FLAGELLAR EXPORT PROTEIN, MEMBRANE FLHA SUBUNIT-RELATED"/>
    <property type="match status" value="1"/>
</dbReference>
<dbReference type="KEGG" id="erwi:GN242_15530"/>
<evidence type="ECO:0000313" key="9">
    <source>
        <dbReference type="Proteomes" id="UP000424752"/>
    </source>
</evidence>
<protein>
    <submittedName>
        <fullName evidence="8">Flagellar type III secretion system protein FlhA</fullName>
    </submittedName>
</protein>
<dbReference type="GO" id="GO:0009306">
    <property type="term" value="P:protein secretion"/>
    <property type="evidence" value="ECO:0007669"/>
    <property type="project" value="InterPro"/>
</dbReference>
<keyword evidence="8" id="KW-0966">Cell projection</keyword>
<dbReference type="Pfam" id="PF00771">
    <property type="entry name" value="FHIPEP"/>
    <property type="match status" value="1"/>
</dbReference>
<keyword evidence="4 7" id="KW-0812">Transmembrane</keyword>
<evidence type="ECO:0000256" key="6">
    <source>
        <dbReference type="ARBA" id="ARBA00023136"/>
    </source>
</evidence>
<evidence type="ECO:0000256" key="2">
    <source>
        <dbReference type="ARBA" id="ARBA00008835"/>
    </source>
</evidence>
<evidence type="ECO:0000256" key="3">
    <source>
        <dbReference type="ARBA" id="ARBA00022475"/>
    </source>
</evidence>
<comment type="similarity">
    <text evidence="2">Belongs to the FHIPEP (flagella/HR/invasion proteins export pore) family.</text>
</comment>
<dbReference type="InterPro" id="IPR025505">
    <property type="entry name" value="FHIPEP_CS"/>
</dbReference>
<dbReference type="InterPro" id="IPR042193">
    <property type="entry name" value="FHIPEP_3"/>
</dbReference>
<dbReference type="InterPro" id="IPR042196">
    <property type="entry name" value="FHIPEP_4"/>
</dbReference>
<feature type="transmembrane region" description="Helical" evidence="7">
    <location>
        <begin position="205"/>
        <end position="225"/>
    </location>
</feature>
<dbReference type="GO" id="GO:0005886">
    <property type="term" value="C:plasma membrane"/>
    <property type="evidence" value="ECO:0007669"/>
    <property type="project" value="UniProtKB-SubCell"/>
</dbReference>
<gene>
    <name evidence="8" type="primary">flhA</name>
    <name evidence="8" type="ORF">GN242_15530</name>
</gene>
<dbReference type="PROSITE" id="PS00994">
    <property type="entry name" value="FHIPEP"/>
    <property type="match status" value="1"/>
</dbReference>
<dbReference type="PIRSF" id="PIRSF005419">
    <property type="entry name" value="FlhA"/>
    <property type="match status" value="1"/>
</dbReference>
<keyword evidence="5 7" id="KW-1133">Transmembrane helix</keyword>
<name>A0A6I6EP93_9GAMM</name>
<dbReference type="InterPro" id="IPR001712">
    <property type="entry name" value="T3SS_FHIPEP"/>
</dbReference>
<evidence type="ECO:0000256" key="4">
    <source>
        <dbReference type="ARBA" id="ARBA00022692"/>
    </source>
</evidence>